<dbReference type="Proteomes" id="UP001603857">
    <property type="component" value="Unassembled WGS sequence"/>
</dbReference>
<reference evidence="1 2" key="1">
    <citation type="submission" date="2024-08" db="EMBL/GenBank/DDBJ databases">
        <title>Insights into the chromosomal genome structure of Flemingia macrophylla.</title>
        <authorList>
            <person name="Ding Y."/>
            <person name="Zhao Y."/>
            <person name="Bi W."/>
            <person name="Wu M."/>
            <person name="Zhao G."/>
            <person name="Gong Y."/>
            <person name="Li W."/>
            <person name="Zhang P."/>
        </authorList>
    </citation>
    <scope>NUCLEOTIDE SEQUENCE [LARGE SCALE GENOMIC DNA]</scope>
    <source>
        <strain evidence="1">DYQJB</strain>
        <tissue evidence="1">Leaf</tissue>
    </source>
</reference>
<proteinExistence type="predicted"/>
<accession>A0ABD1MM15</accession>
<sequence>MPRSMSKTKNPLNKNRVILNKRAYKKSKPKSKIIPDIKLFNHFSSLACNKNQQLS</sequence>
<comment type="caution">
    <text evidence="1">The sequence shown here is derived from an EMBL/GenBank/DDBJ whole genome shotgun (WGS) entry which is preliminary data.</text>
</comment>
<organism evidence="1 2">
    <name type="scientific">Flemingia macrophylla</name>
    <dbReference type="NCBI Taxonomy" id="520843"/>
    <lineage>
        <taxon>Eukaryota</taxon>
        <taxon>Viridiplantae</taxon>
        <taxon>Streptophyta</taxon>
        <taxon>Embryophyta</taxon>
        <taxon>Tracheophyta</taxon>
        <taxon>Spermatophyta</taxon>
        <taxon>Magnoliopsida</taxon>
        <taxon>eudicotyledons</taxon>
        <taxon>Gunneridae</taxon>
        <taxon>Pentapetalae</taxon>
        <taxon>rosids</taxon>
        <taxon>fabids</taxon>
        <taxon>Fabales</taxon>
        <taxon>Fabaceae</taxon>
        <taxon>Papilionoideae</taxon>
        <taxon>50 kb inversion clade</taxon>
        <taxon>NPAAA clade</taxon>
        <taxon>indigoferoid/millettioid clade</taxon>
        <taxon>Phaseoleae</taxon>
        <taxon>Flemingia</taxon>
    </lineage>
</organism>
<evidence type="ECO:0000313" key="1">
    <source>
        <dbReference type="EMBL" id="KAL2336751.1"/>
    </source>
</evidence>
<dbReference type="AlphaFoldDB" id="A0ABD1MM15"/>
<protein>
    <recommendedName>
        <fullName evidence="3">Ribosomal protein L32</fullName>
    </recommendedName>
</protein>
<gene>
    <name evidence="1" type="ORF">Fmac_011197</name>
</gene>
<dbReference type="EMBL" id="JBGMDY010000004">
    <property type="protein sequence ID" value="KAL2336751.1"/>
    <property type="molecule type" value="Genomic_DNA"/>
</dbReference>
<evidence type="ECO:0008006" key="3">
    <source>
        <dbReference type="Google" id="ProtNLM"/>
    </source>
</evidence>
<evidence type="ECO:0000313" key="2">
    <source>
        <dbReference type="Proteomes" id="UP001603857"/>
    </source>
</evidence>
<name>A0ABD1MM15_9FABA</name>
<keyword evidence="2" id="KW-1185">Reference proteome</keyword>